<dbReference type="Proteomes" id="UP000092445">
    <property type="component" value="Unassembled WGS sequence"/>
</dbReference>
<dbReference type="AlphaFoldDB" id="A0A1B0AJA4"/>
<dbReference type="EnsemblMetazoa" id="GPAI047633-RA">
    <property type="protein sequence ID" value="GPAI047633-PA"/>
    <property type="gene ID" value="GPAI047633"/>
</dbReference>
<keyword evidence="2" id="KW-1185">Reference proteome</keyword>
<name>A0A1B0AJA4_GLOPL</name>
<accession>A0A1B0AJA4</accession>
<reference evidence="2" key="1">
    <citation type="submission" date="2014-03" db="EMBL/GenBank/DDBJ databases">
        <authorList>
            <person name="Aksoy S."/>
            <person name="Warren W."/>
            <person name="Wilson R.K."/>
        </authorList>
    </citation>
    <scope>NUCLEOTIDE SEQUENCE [LARGE SCALE GENOMIC DNA]</scope>
    <source>
        <strain evidence="2">IAEA</strain>
    </source>
</reference>
<protein>
    <submittedName>
        <fullName evidence="1">Uncharacterized protein</fullName>
    </submittedName>
</protein>
<sequence length="150" mass="16542">MSLSPLDLLPSAGLAVDCKDDVLITSCKLVSEGGSSISRVKSSSSSSSLRTFLCITAGERLRLLGFDEPGEGDRLRFCLVPPALLDFFLSKPILASAQWVIRGFREHYRANRKYLASKYRTIPASSTNKLQEISTKQHLSLQYNTPTSDE</sequence>
<proteinExistence type="predicted"/>
<organism evidence="1 2">
    <name type="scientific">Glossina pallidipes</name>
    <name type="common">Tsetse fly</name>
    <dbReference type="NCBI Taxonomy" id="7398"/>
    <lineage>
        <taxon>Eukaryota</taxon>
        <taxon>Metazoa</taxon>
        <taxon>Ecdysozoa</taxon>
        <taxon>Arthropoda</taxon>
        <taxon>Hexapoda</taxon>
        <taxon>Insecta</taxon>
        <taxon>Pterygota</taxon>
        <taxon>Neoptera</taxon>
        <taxon>Endopterygota</taxon>
        <taxon>Diptera</taxon>
        <taxon>Brachycera</taxon>
        <taxon>Muscomorpha</taxon>
        <taxon>Hippoboscoidea</taxon>
        <taxon>Glossinidae</taxon>
        <taxon>Glossina</taxon>
    </lineage>
</organism>
<evidence type="ECO:0000313" key="1">
    <source>
        <dbReference type="EnsemblMetazoa" id="GPAI047633-PA"/>
    </source>
</evidence>
<evidence type="ECO:0000313" key="2">
    <source>
        <dbReference type="Proteomes" id="UP000092445"/>
    </source>
</evidence>
<reference evidence="1" key="2">
    <citation type="submission" date="2020-05" db="UniProtKB">
        <authorList>
            <consortium name="EnsemblMetazoa"/>
        </authorList>
    </citation>
    <scope>IDENTIFICATION</scope>
    <source>
        <strain evidence="1">IAEA</strain>
    </source>
</reference>
<dbReference type="VEuPathDB" id="VectorBase:GPAI047633"/>